<keyword evidence="5" id="KW-1185">Reference proteome</keyword>
<dbReference type="EMBL" id="WUMK01000013">
    <property type="protein sequence ID" value="MXN48933.1"/>
    <property type="molecule type" value="Genomic_DNA"/>
</dbReference>
<keyword evidence="2" id="KW-0520">NAD</keyword>
<dbReference type="PANTHER" id="PTHR43476:SF4">
    <property type="entry name" value="BLR0106 PROTEIN"/>
    <property type="match status" value="1"/>
</dbReference>
<accession>A0A6N8SKG4</accession>
<evidence type="ECO:0000313" key="4">
    <source>
        <dbReference type="EMBL" id="MXN48933.1"/>
    </source>
</evidence>
<dbReference type="Gene3D" id="3.50.50.60">
    <property type="entry name" value="FAD/NAD(P)-binding domain"/>
    <property type="match status" value="1"/>
</dbReference>
<dbReference type="PRINTS" id="PR00420">
    <property type="entry name" value="RNGMNOXGNASE"/>
</dbReference>
<evidence type="ECO:0000256" key="1">
    <source>
        <dbReference type="ARBA" id="ARBA00023002"/>
    </source>
</evidence>
<dbReference type="AlphaFoldDB" id="A0A6N8SKG4"/>
<dbReference type="SUPFAM" id="SSF51905">
    <property type="entry name" value="FAD/NAD(P)-binding domain"/>
    <property type="match status" value="1"/>
</dbReference>
<dbReference type="Proteomes" id="UP000435802">
    <property type="component" value="Unassembled WGS sequence"/>
</dbReference>
<dbReference type="PANTHER" id="PTHR43476">
    <property type="entry name" value="3-(3-HYDROXY-PHENYL)PROPIONATE/3-HYDROXYCINNAMIC ACID HYDROXYLASE"/>
    <property type="match status" value="1"/>
</dbReference>
<dbReference type="RefSeq" id="WP_160862421.1">
    <property type="nucleotide sequence ID" value="NZ_WUMK01000013.1"/>
</dbReference>
<dbReference type="GO" id="GO:0071949">
    <property type="term" value="F:FAD binding"/>
    <property type="evidence" value="ECO:0007669"/>
    <property type="project" value="InterPro"/>
</dbReference>
<keyword evidence="1" id="KW-0560">Oxidoreductase</keyword>
<evidence type="ECO:0000313" key="5">
    <source>
        <dbReference type="Proteomes" id="UP000435802"/>
    </source>
</evidence>
<proteinExistence type="predicted"/>
<organism evidence="4 5">
    <name type="scientific">Shinella kummerowiae</name>
    <dbReference type="NCBI Taxonomy" id="417745"/>
    <lineage>
        <taxon>Bacteria</taxon>
        <taxon>Pseudomonadati</taxon>
        <taxon>Pseudomonadota</taxon>
        <taxon>Alphaproteobacteria</taxon>
        <taxon>Hyphomicrobiales</taxon>
        <taxon>Rhizobiaceae</taxon>
        <taxon>Shinella</taxon>
    </lineage>
</organism>
<comment type="caution">
    <text evidence="4">The sequence shown here is derived from an EMBL/GenBank/DDBJ whole genome shotgun (WGS) entry which is preliminary data.</text>
</comment>
<evidence type="ECO:0000256" key="2">
    <source>
        <dbReference type="ARBA" id="ARBA00023027"/>
    </source>
</evidence>
<reference evidence="4 5" key="1">
    <citation type="submission" date="2019-12" db="EMBL/GenBank/DDBJ databases">
        <title>Shinella kummerowiae sp. nov., a symbiotic bacterium isolated from root nodules of the herbal legume Kummerowia stipulacea.</title>
        <authorList>
            <person name="Gao J."/>
        </authorList>
    </citation>
    <scope>NUCLEOTIDE SEQUENCE [LARGE SCALE GENOMIC DNA]</scope>
    <source>
        <strain evidence="4 5">CCBAU 25048</strain>
    </source>
</reference>
<dbReference type="Pfam" id="PF01494">
    <property type="entry name" value="FAD_binding_3"/>
    <property type="match status" value="1"/>
</dbReference>
<evidence type="ECO:0000259" key="3">
    <source>
        <dbReference type="Pfam" id="PF01494"/>
    </source>
</evidence>
<dbReference type="InterPro" id="IPR002938">
    <property type="entry name" value="FAD-bd"/>
</dbReference>
<dbReference type="InterPro" id="IPR036188">
    <property type="entry name" value="FAD/NAD-bd_sf"/>
</dbReference>
<dbReference type="InterPro" id="IPR050631">
    <property type="entry name" value="PheA/TfdB_FAD_monoxygenase"/>
</dbReference>
<name>A0A6N8SKG4_9HYPH</name>
<sequence length="412" mass="45689">MSPEHTAQADDSKPGMEIAVVGGGLSGTLTAYLLGRAGHSVTLIDRHRSFPRTFRSEKLGPGEIETLRRFGLSAAVAARAACFDETLNMRRGSVVDRTHARHFGILYHDLVEAIRAEMPAAVRFVQGQVREIKAGARRQRITIVGHEEVTARLLVLATGTGDTLRRDLGITRRIIRPRQSVAFGFNLRPTGTDGFRHAALTWYGERVSDGIDYLSLFPVAGAMRANLFAYRDRGDSWIRALRERPKDTLAAAFPGLIGTMGDFEIEGPVDSWITDIAVADNYRQDGVVLVGDAFQTTCPATGTGVTRLLTDVERLCTSYIPRWTSHNVMTAADLAAFYDDAEKRRMDAYALETADFRRRLTIGTEMEWRLRRYCHFALRRVLNGIDRLSPALVGKLRQIKDAQSGQNVPSAV</sequence>
<protein>
    <submittedName>
        <fullName evidence="4">NAD(P)-binding protein</fullName>
    </submittedName>
</protein>
<dbReference type="GO" id="GO:0016491">
    <property type="term" value="F:oxidoreductase activity"/>
    <property type="evidence" value="ECO:0007669"/>
    <property type="project" value="UniProtKB-KW"/>
</dbReference>
<dbReference type="OrthoDB" id="7907296at2"/>
<gene>
    <name evidence="4" type="ORF">GR138_27410</name>
</gene>
<feature type="domain" description="FAD-binding" evidence="3">
    <location>
        <begin position="17"/>
        <end position="316"/>
    </location>
</feature>